<keyword evidence="1" id="KW-0472">Membrane</keyword>
<organism evidence="2 3">
    <name type="scientific">Stegodyphus mimosarum</name>
    <name type="common">African social velvet spider</name>
    <dbReference type="NCBI Taxonomy" id="407821"/>
    <lineage>
        <taxon>Eukaryota</taxon>
        <taxon>Metazoa</taxon>
        <taxon>Ecdysozoa</taxon>
        <taxon>Arthropoda</taxon>
        <taxon>Chelicerata</taxon>
        <taxon>Arachnida</taxon>
        <taxon>Araneae</taxon>
        <taxon>Araneomorphae</taxon>
        <taxon>Entelegynae</taxon>
        <taxon>Eresoidea</taxon>
        <taxon>Eresidae</taxon>
        <taxon>Stegodyphus</taxon>
    </lineage>
</organism>
<dbReference type="AlphaFoldDB" id="A0A087UA06"/>
<feature type="non-terminal residue" evidence="2">
    <location>
        <position position="108"/>
    </location>
</feature>
<keyword evidence="1" id="KW-1133">Transmembrane helix</keyword>
<dbReference type="Proteomes" id="UP000054359">
    <property type="component" value="Unassembled WGS sequence"/>
</dbReference>
<keyword evidence="1" id="KW-0812">Transmembrane</keyword>
<dbReference type="EMBL" id="KK118918">
    <property type="protein sequence ID" value="KFM74195.1"/>
    <property type="molecule type" value="Genomic_DNA"/>
</dbReference>
<gene>
    <name evidence="2" type="ORF">X975_06045</name>
</gene>
<sequence>MPFYQWEPYPYPFLLLKLANFDALFPFVLIPIHHHTVYQRKTNDALKFVVLMMEKQAHSFYRKTFEIKSFKSYCRENNSANSAKRKQHYKTSNWCTSQLRLFPHRDKL</sequence>
<feature type="transmembrane region" description="Helical" evidence="1">
    <location>
        <begin position="12"/>
        <end position="32"/>
    </location>
</feature>
<evidence type="ECO:0000313" key="3">
    <source>
        <dbReference type="Proteomes" id="UP000054359"/>
    </source>
</evidence>
<accession>A0A087UA06</accession>
<keyword evidence="3" id="KW-1185">Reference proteome</keyword>
<reference evidence="2 3" key="1">
    <citation type="submission" date="2013-11" db="EMBL/GenBank/DDBJ databases">
        <title>Genome sequencing of Stegodyphus mimosarum.</title>
        <authorList>
            <person name="Bechsgaard J."/>
        </authorList>
    </citation>
    <scope>NUCLEOTIDE SEQUENCE [LARGE SCALE GENOMIC DNA]</scope>
</reference>
<evidence type="ECO:0000256" key="1">
    <source>
        <dbReference type="SAM" id="Phobius"/>
    </source>
</evidence>
<name>A0A087UA06_STEMI</name>
<proteinExistence type="predicted"/>
<evidence type="ECO:0000313" key="2">
    <source>
        <dbReference type="EMBL" id="KFM74195.1"/>
    </source>
</evidence>
<protein>
    <submittedName>
        <fullName evidence="2">Uncharacterized protein</fullName>
    </submittedName>
</protein>